<dbReference type="EMBL" id="CP002545">
    <property type="protein sequence ID" value="ADY52469.1"/>
    <property type="molecule type" value="Genomic_DNA"/>
</dbReference>
<organism evidence="1 2">
    <name type="scientific">Pseudopedobacter saltans (strain ATCC 51119 / DSM 12145 / JCM 21818 / CCUG 39354 / LMG 10337 / NBRC 100064 / NCIMB 13643)</name>
    <name type="common">Pedobacter saltans</name>
    <dbReference type="NCBI Taxonomy" id="762903"/>
    <lineage>
        <taxon>Bacteria</taxon>
        <taxon>Pseudomonadati</taxon>
        <taxon>Bacteroidota</taxon>
        <taxon>Sphingobacteriia</taxon>
        <taxon>Sphingobacteriales</taxon>
        <taxon>Sphingobacteriaceae</taxon>
        <taxon>Pseudopedobacter</taxon>
    </lineage>
</organism>
<evidence type="ECO:0000313" key="2">
    <source>
        <dbReference type="Proteomes" id="UP000000310"/>
    </source>
</evidence>
<name>F0S9B9_PSESL</name>
<dbReference type="AlphaFoldDB" id="F0S9B9"/>
<dbReference type="KEGG" id="psn:Pedsa_1916"/>
<evidence type="ECO:0000313" key="1">
    <source>
        <dbReference type="EMBL" id="ADY52469.1"/>
    </source>
</evidence>
<reference evidence="2" key="2">
    <citation type="submission" date="2011-02" db="EMBL/GenBank/DDBJ databases">
        <title>The complete genome of Pedobacter saltans DSM 12145.</title>
        <authorList>
            <consortium name="US DOE Joint Genome Institute (JGI-PGF)"/>
            <person name="Lucas S."/>
            <person name="Copeland A."/>
            <person name="Lapidus A."/>
            <person name="Bruce D."/>
            <person name="Goodwin L."/>
            <person name="Pitluck S."/>
            <person name="Kyrpides N."/>
            <person name="Mavromatis K."/>
            <person name="Pagani I."/>
            <person name="Ivanova N."/>
            <person name="Ovchinnikova G."/>
            <person name="Lu M."/>
            <person name="Detter J.C."/>
            <person name="Han C."/>
            <person name="Land M."/>
            <person name="Hauser L."/>
            <person name="Markowitz V."/>
            <person name="Cheng J.-F."/>
            <person name="Hugenholtz P."/>
            <person name="Woyke T."/>
            <person name="Wu D."/>
            <person name="Tindall B."/>
            <person name="Pomrenke H.G."/>
            <person name="Brambilla E."/>
            <person name="Klenk H.-P."/>
            <person name="Eisen J.A."/>
        </authorList>
    </citation>
    <scope>NUCLEOTIDE SEQUENCE [LARGE SCALE GENOMIC DNA]</scope>
    <source>
        <strain evidence="2">ATCC 51119 / DSM 12145 / JCM 21818 / LMG 10337 / NBRC 100064 / NCIMB 13643</strain>
    </source>
</reference>
<sequence length="53" mass="5993">MAASTKKTEKETIQKTDIKETKNKSKKVSKTWLAFLEIAKNPGEILDMKAVLK</sequence>
<keyword evidence="2" id="KW-1185">Reference proteome</keyword>
<dbReference type="RefSeq" id="WP_013632956.1">
    <property type="nucleotide sequence ID" value="NC_015177.1"/>
</dbReference>
<dbReference type="Proteomes" id="UP000000310">
    <property type="component" value="Chromosome"/>
</dbReference>
<gene>
    <name evidence="1" type="ordered locus">Pedsa_1916</name>
</gene>
<proteinExistence type="predicted"/>
<dbReference type="HOGENOM" id="CLU_3065257_0_0_10"/>
<dbReference type="STRING" id="762903.Pedsa_1916"/>
<protein>
    <submittedName>
        <fullName evidence="1">Uncharacterized protein</fullName>
    </submittedName>
</protein>
<accession>F0S9B9</accession>
<reference evidence="1 2" key="1">
    <citation type="journal article" date="2011" name="Stand. Genomic Sci.">
        <title>Complete genome sequence of the gliding, heparinolytic Pedobacter saltans type strain (113).</title>
        <authorList>
            <person name="Liolios K."/>
            <person name="Sikorski J."/>
            <person name="Lu M."/>
            <person name="Nolan M."/>
            <person name="Lapidus A."/>
            <person name="Lucas S."/>
            <person name="Hammon N."/>
            <person name="Deshpande S."/>
            <person name="Cheng J.F."/>
            <person name="Tapia R."/>
            <person name="Han C."/>
            <person name="Goodwin L."/>
            <person name="Pitluck S."/>
            <person name="Huntemann M."/>
            <person name="Ivanova N."/>
            <person name="Pagani I."/>
            <person name="Mavromatis K."/>
            <person name="Ovchinikova G."/>
            <person name="Pati A."/>
            <person name="Chen A."/>
            <person name="Palaniappan K."/>
            <person name="Land M."/>
            <person name="Hauser L."/>
            <person name="Brambilla E.M."/>
            <person name="Kotsyurbenko O."/>
            <person name="Rohde M."/>
            <person name="Tindall B.J."/>
            <person name="Abt B."/>
            <person name="Goker M."/>
            <person name="Detter J.C."/>
            <person name="Woyke T."/>
            <person name="Bristow J."/>
            <person name="Eisen J.A."/>
            <person name="Markowitz V."/>
            <person name="Hugenholtz P."/>
            <person name="Klenk H.P."/>
            <person name="Kyrpides N.C."/>
        </authorList>
    </citation>
    <scope>NUCLEOTIDE SEQUENCE [LARGE SCALE GENOMIC DNA]</scope>
    <source>
        <strain evidence="2">ATCC 51119 / DSM 12145 / JCM 21818 / LMG 10337 / NBRC 100064 / NCIMB 13643</strain>
    </source>
</reference>